<dbReference type="PANTHER" id="PTHR30004">
    <property type="entry name" value="4-HYDROXYTHREONINE-4-PHOSPHATE DEHYDROGENASE"/>
    <property type="match status" value="1"/>
</dbReference>
<accession>A0ABV7FW73</accession>
<dbReference type="GO" id="GO:0050570">
    <property type="term" value="F:4-hydroxythreonine-4-phosphate dehydrogenase activity"/>
    <property type="evidence" value="ECO:0007669"/>
    <property type="project" value="UniProtKB-EC"/>
</dbReference>
<gene>
    <name evidence="4" type="ORF">ACFOD4_01200</name>
</gene>
<dbReference type="Proteomes" id="UP001595593">
    <property type="component" value="Unassembled WGS sequence"/>
</dbReference>
<name>A0ABV7FW73_9PROT</name>
<reference evidence="5" key="1">
    <citation type="journal article" date="2019" name="Int. J. Syst. Evol. Microbiol.">
        <title>The Global Catalogue of Microorganisms (GCM) 10K type strain sequencing project: providing services to taxonomists for standard genome sequencing and annotation.</title>
        <authorList>
            <consortium name="The Broad Institute Genomics Platform"/>
            <consortium name="The Broad Institute Genome Sequencing Center for Infectious Disease"/>
            <person name="Wu L."/>
            <person name="Ma J."/>
        </authorList>
    </citation>
    <scope>NUCLEOTIDE SEQUENCE [LARGE SCALE GENOMIC DNA]</scope>
    <source>
        <strain evidence="5">KCTC 52094</strain>
    </source>
</reference>
<keyword evidence="5" id="KW-1185">Reference proteome</keyword>
<sequence>MSPEGEPRPRLALAMGDAAGISPELTAKMLADEAVLAAAAITVIGDDRVLRQGAAIAGVAPRYTVAGPDGPPPRPGTEPVLIDLGHCDPAQVKLGEISDASGRFATENFRRALGMAAAGEVDAVCFTPFNKAAMRLVTPGYEDEIGFTAEAIGFHGVAKEFNVLEGLWNARVTSHVPLKDVASLLNEDMIIANLKLTEDALKASGIARPRIAVAGLNPHAGDNGNFGREEIEIIAPAVERAKAQQIGCDGPFPADTVFVRAKRGDFDAVLTMYHDQGQIAMKLIGFDAGVTLMGGFPFPICTAAHGTAYDIAGQGIAHPGAMRNAMLLAARMARRSLAGNVAPA</sequence>
<dbReference type="EC" id="1.1.1.262" evidence="4"/>
<dbReference type="RefSeq" id="WP_379592757.1">
    <property type="nucleotide sequence ID" value="NZ_JBHRTN010000003.1"/>
</dbReference>
<keyword evidence="3" id="KW-0520">NAD</keyword>
<comment type="caution">
    <text evidence="4">The sequence shown here is derived from an EMBL/GenBank/DDBJ whole genome shotgun (WGS) entry which is preliminary data.</text>
</comment>
<dbReference type="PANTHER" id="PTHR30004:SF3">
    <property type="entry name" value="4-HYDROXYTHREONINE-4-PHOSPHATE DEHYDROGENASE 2-RELATED"/>
    <property type="match status" value="1"/>
</dbReference>
<evidence type="ECO:0000256" key="3">
    <source>
        <dbReference type="ARBA" id="ARBA00023027"/>
    </source>
</evidence>
<dbReference type="Pfam" id="PF04166">
    <property type="entry name" value="PdxA"/>
    <property type="match status" value="1"/>
</dbReference>
<dbReference type="EMBL" id="JBHRTN010000003">
    <property type="protein sequence ID" value="MFC3123661.1"/>
    <property type="molecule type" value="Genomic_DNA"/>
</dbReference>
<evidence type="ECO:0000313" key="4">
    <source>
        <dbReference type="EMBL" id="MFC3123661.1"/>
    </source>
</evidence>
<evidence type="ECO:0000256" key="2">
    <source>
        <dbReference type="ARBA" id="ARBA00023002"/>
    </source>
</evidence>
<dbReference type="Gene3D" id="3.40.718.10">
    <property type="entry name" value="Isopropylmalate Dehydrogenase"/>
    <property type="match status" value="1"/>
</dbReference>
<proteinExistence type="predicted"/>
<organism evidence="4 5">
    <name type="scientific">Teichococcus globiformis</name>
    <dbReference type="NCBI Taxonomy" id="2307229"/>
    <lineage>
        <taxon>Bacteria</taxon>
        <taxon>Pseudomonadati</taxon>
        <taxon>Pseudomonadota</taxon>
        <taxon>Alphaproteobacteria</taxon>
        <taxon>Acetobacterales</taxon>
        <taxon>Roseomonadaceae</taxon>
        <taxon>Roseomonas</taxon>
    </lineage>
</organism>
<keyword evidence="2 4" id="KW-0560">Oxidoreductase</keyword>
<dbReference type="InterPro" id="IPR005255">
    <property type="entry name" value="PdxA_fam"/>
</dbReference>
<evidence type="ECO:0000313" key="5">
    <source>
        <dbReference type="Proteomes" id="UP001595593"/>
    </source>
</evidence>
<protein>
    <submittedName>
        <fullName evidence="4">4-hydroxythreonine-4-phosphate dehydrogenase PdxA</fullName>
        <ecNumber evidence="4">1.1.1.262</ecNumber>
    </submittedName>
</protein>
<dbReference type="SUPFAM" id="SSF53659">
    <property type="entry name" value="Isocitrate/Isopropylmalate dehydrogenase-like"/>
    <property type="match status" value="1"/>
</dbReference>
<evidence type="ECO:0000256" key="1">
    <source>
        <dbReference type="ARBA" id="ARBA00022723"/>
    </source>
</evidence>
<keyword evidence="1" id="KW-0479">Metal-binding</keyword>